<evidence type="ECO:0000313" key="3">
    <source>
        <dbReference type="Proteomes" id="UP001162164"/>
    </source>
</evidence>
<dbReference type="Proteomes" id="UP001162164">
    <property type="component" value="Unassembled WGS sequence"/>
</dbReference>
<reference evidence="2" key="1">
    <citation type="journal article" date="2023" name="Insect Mol. Biol.">
        <title>Genome sequencing provides insights into the evolution of gene families encoding plant cell wall-degrading enzymes in longhorned beetles.</title>
        <authorList>
            <person name="Shin N.R."/>
            <person name="Okamura Y."/>
            <person name="Kirsch R."/>
            <person name="Pauchet Y."/>
        </authorList>
    </citation>
    <scope>NUCLEOTIDE SEQUENCE</scope>
    <source>
        <strain evidence="2">MMC_N1</strain>
    </source>
</reference>
<sequence length="132" mass="15212">SVAQFLKVFLPTMRTILQNFMWTQIFIFPTKDYPSEQIIVTEKTSILLKYMQQHWDKSWIIWARGLARVEAHVFRTFAVMLSESEAAFVDRQSSFSSTVPLVKWMSSKEGLVLGGKMLGVFVIFSLIKALSK</sequence>
<feature type="domain" description="DET1- and DDB1-associated protein 1" evidence="1">
    <location>
        <begin position="29"/>
        <end position="57"/>
    </location>
</feature>
<evidence type="ECO:0000313" key="2">
    <source>
        <dbReference type="EMBL" id="KAJ8971813.1"/>
    </source>
</evidence>
<dbReference type="Pfam" id="PF10172">
    <property type="entry name" value="DDA1"/>
    <property type="match status" value="1"/>
</dbReference>
<name>A0ABQ9J3T8_9CUCU</name>
<dbReference type="EMBL" id="JAPWTJ010001430">
    <property type="protein sequence ID" value="KAJ8971813.1"/>
    <property type="molecule type" value="Genomic_DNA"/>
</dbReference>
<evidence type="ECO:0000259" key="1">
    <source>
        <dbReference type="Pfam" id="PF10172"/>
    </source>
</evidence>
<organism evidence="2 3">
    <name type="scientific">Molorchus minor</name>
    <dbReference type="NCBI Taxonomy" id="1323400"/>
    <lineage>
        <taxon>Eukaryota</taxon>
        <taxon>Metazoa</taxon>
        <taxon>Ecdysozoa</taxon>
        <taxon>Arthropoda</taxon>
        <taxon>Hexapoda</taxon>
        <taxon>Insecta</taxon>
        <taxon>Pterygota</taxon>
        <taxon>Neoptera</taxon>
        <taxon>Endopterygota</taxon>
        <taxon>Coleoptera</taxon>
        <taxon>Polyphaga</taxon>
        <taxon>Cucujiformia</taxon>
        <taxon>Chrysomeloidea</taxon>
        <taxon>Cerambycidae</taxon>
        <taxon>Lamiinae</taxon>
        <taxon>Monochamini</taxon>
        <taxon>Molorchus</taxon>
    </lineage>
</organism>
<dbReference type="InterPro" id="IPR018276">
    <property type="entry name" value="DDA1_dom"/>
</dbReference>
<protein>
    <recommendedName>
        <fullName evidence="1">DET1- and DDB1-associated protein 1 domain-containing protein</fullName>
    </recommendedName>
</protein>
<proteinExistence type="predicted"/>
<keyword evidence="3" id="KW-1185">Reference proteome</keyword>
<accession>A0ABQ9J3T8</accession>
<feature type="non-terminal residue" evidence="2">
    <location>
        <position position="1"/>
    </location>
</feature>
<comment type="caution">
    <text evidence="2">The sequence shown here is derived from an EMBL/GenBank/DDBJ whole genome shotgun (WGS) entry which is preliminary data.</text>
</comment>
<gene>
    <name evidence="2" type="ORF">NQ317_004843</name>
</gene>